<dbReference type="Proteomes" id="UP000001137">
    <property type="component" value="Chromosome"/>
</dbReference>
<name>A8MAJ6_CALMQ</name>
<dbReference type="RefSeq" id="WP_012186792.1">
    <property type="nucleotide sequence ID" value="NC_009954.1"/>
</dbReference>
<dbReference type="STRING" id="397948.Cmaq_1750"/>
<evidence type="ECO:0000313" key="2">
    <source>
        <dbReference type="EMBL" id="ABW02573.1"/>
    </source>
</evidence>
<protein>
    <submittedName>
        <fullName evidence="2">Uncharacterized protein</fullName>
    </submittedName>
</protein>
<dbReference type="GeneID" id="60552794"/>
<keyword evidence="1" id="KW-1133">Transmembrane helix</keyword>
<dbReference type="KEGG" id="cma:Cmaq_1750"/>
<evidence type="ECO:0000256" key="1">
    <source>
        <dbReference type="SAM" id="Phobius"/>
    </source>
</evidence>
<reference evidence="2 3" key="1">
    <citation type="submission" date="2007-10" db="EMBL/GenBank/DDBJ databases">
        <title>Complete sequence of Caldivirga maquilingensis IC-167.</title>
        <authorList>
            <consortium name="US DOE Joint Genome Institute"/>
            <person name="Copeland A."/>
            <person name="Lucas S."/>
            <person name="Lapidus A."/>
            <person name="Barry K."/>
            <person name="Glavina del Rio T."/>
            <person name="Dalin E."/>
            <person name="Tice H."/>
            <person name="Pitluck S."/>
            <person name="Saunders E."/>
            <person name="Brettin T."/>
            <person name="Bruce D."/>
            <person name="Detter J.C."/>
            <person name="Han C."/>
            <person name="Schmutz J."/>
            <person name="Larimer F."/>
            <person name="Land M."/>
            <person name="Hauser L."/>
            <person name="Kyrpides N."/>
            <person name="Ivanova N."/>
            <person name="Biddle J.F."/>
            <person name="Zhang Z."/>
            <person name="Fitz-Gibbon S.T."/>
            <person name="Lowe T.M."/>
            <person name="Saltikov C."/>
            <person name="House C.H."/>
            <person name="Richardson P."/>
        </authorList>
    </citation>
    <scope>NUCLEOTIDE SEQUENCE [LARGE SCALE GENOMIC DNA]</scope>
    <source>
        <strain evidence="3">ATCC 700844 / DSM 13496 / JCM 10307 / IC-167</strain>
    </source>
</reference>
<organism evidence="2 3">
    <name type="scientific">Caldivirga maquilingensis (strain ATCC 700844 / DSM 13496 / JCM 10307 / IC-167)</name>
    <dbReference type="NCBI Taxonomy" id="397948"/>
    <lineage>
        <taxon>Archaea</taxon>
        <taxon>Thermoproteota</taxon>
        <taxon>Thermoprotei</taxon>
        <taxon>Thermoproteales</taxon>
        <taxon>Thermoproteaceae</taxon>
        <taxon>Caldivirga</taxon>
    </lineage>
</organism>
<dbReference type="OrthoDB" id="1011at2157"/>
<dbReference type="eggNOG" id="arCOG03770">
    <property type="taxonomic scope" value="Archaea"/>
</dbReference>
<keyword evidence="1" id="KW-0812">Transmembrane</keyword>
<evidence type="ECO:0000313" key="3">
    <source>
        <dbReference type="Proteomes" id="UP000001137"/>
    </source>
</evidence>
<keyword evidence="3" id="KW-1185">Reference proteome</keyword>
<gene>
    <name evidence="2" type="ordered locus">Cmaq_1750</name>
</gene>
<accession>A8MAJ6</accession>
<keyword evidence="1" id="KW-0472">Membrane</keyword>
<proteinExistence type="predicted"/>
<dbReference type="AlphaFoldDB" id="A8MAJ6"/>
<dbReference type="EMBL" id="CP000852">
    <property type="protein sequence ID" value="ABW02573.1"/>
    <property type="molecule type" value="Genomic_DNA"/>
</dbReference>
<feature type="transmembrane region" description="Helical" evidence="1">
    <location>
        <begin position="6"/>
        <end position="28"/>
    </location>
</feature>
<sequence>MLVNIDLYTVVIPVIIAIAVAVTLFYVVSKDLRNIMSTTVTQRISEYATLRCPTCGYVKVREFRPGDYVGKVEEDKCPNDGSNLVIVGISKEASINQ</sequence>
<dbReference type="HOGENOM" id="CLU_2340006_0_0_2"/>